<dbReference type="Proteomes" id="UP000789901">
    <property type="component" value="Unassembled WGS sequence"/>
</dbReference>
<evidence type="ECO:0000313" key="2">
    <source>
        <dbReference type="Proteomes" id="UP000789901"/>
    </source>
</evidence>
<accession>A0ABN7VF29</accession>
<dbReference type="EMBL" id="CAJVQB010013945">
    <property type="protein sequence ID" value="CAG8765504.1"/>
    <property type="molecule type" value="Genomic_DNA"/>
</dbReference>
<organism evidence="1 2">
    <name type="scientific">Gigaspora margarita</name>
    <dbReference type="NCBI Taxonomy" id="4874"/>
    <lineage>
        <taxon>Eukaryota</taxon>
        <taxon>Fungi</taxon>
        <taxon>Fungi incertae sedis</taxon>
        <taxon>Mucoromycota</taxon>
        <taxon>Glomeromycotina</taxon>
        <taxon>Glomeromycetes</taxon>
        <taxon>Diversisporales</taxon>
        <taxon>Gigasporaceae</taxon>
        <taxon>Gigaspora</taxon>
    </lineage>
</organism>
<keyword evidence="2" id="KW-1185">Reference proteome</keyword>
<evidence type="ECO:0000313" key="1">
    <source>
        <dbReference type="EMBL" id="CAG8765504.1"/>
    </source>
</evidence>
<gene>
    <name evidence="1" type="ORF">GMARGA_LOCUS17973</name>
</gene>
<name>A0ABN7VF29_GIGMA</name>
<feature type="non-terminal residue" evidence="1">
    <location>
        <position position="1"/>
    </location>
</feature>
<proteinExistence type="predicted"/>
<sequence length="208" mass="23734">QFAKNIHPTSGLDMESIKILYSTICDNAICMTSNMSSQGKTEWIKESSFRLGKAPCTLLINNNVNFKTLVRLLANCKLGAFESLHLDITLVTYPHEINFILFELLALGIVSNELDIVHLPQLSIFIKIASTVEQYLFDSLSLTKYIHRQHIEWNLENFMVSCHLNSPIQIVSHYMDVYSRGALDNTNIHFIENEAINKPLLAKYCQEL</sequence>
<protein>
    <submittedName>
        <fullName evidence="1">37636_t:CDS:1</fullName>
    </submittedName>
</protein>
<reference evidence="1 2" key="1">
    <citation type="submission" date="2021-06" db="EMBL/GenBank/DDBJ databases">
        <authorList>
            <person name="Kallberg Y."/>
            <person name="Tangrot J."/>
            <person name="Rosling A."/>
        </authorList>
    </citation>
    <scope>NUCLEOTIDE SEQUENCE [LARGE SCALE GENOMIC DNA]</scope>
    <source>
        <strain evidence="1 2">120-4 pot B 10/14</strain>
    </source>
</reference>
<comment type="caution">
    <text evidence="1">The sequence shown here is derived from an EMBL/GenBank/DDBJ whole genome shotgun (WGS) entry which is preliminary data.</text>
</comment>